<dbReference type="SUPFAM" id="SSF50978">
    <property type="entry name" value="WD40 repeat-like"/>
    <property type="match status" value="1"/>
</dbReference>
<protein>
    <submittedName>
        <fullName evidence="1">Guanine nucleotide binding-like protein</fullName>
    </submittedName>
</protein>
<dbReference type="SUPFAM" id="SSF82171">
    <property type="entry name" value="DPP6 N-terminal domain-like"/>
    <property type="match status" value="1"/>
</dbReference>
<reference evidence="1 2" key="1">
    <citation type="journal article" date="2001" name="Nature">
        <title>The highly reduced genome of an enslaved algal nucleus.</title>
        <authorList>
            <person name="Douglas S."/>
            <person name="Zauner S."/>
            <person name="Fraunholz M."/>
            <person name="Beaton M."/>
            <person name="Penny S."/>
            <person name="Deng L."/>
            <person name="Wu X."/>
            <person name="Reith M."/>
            <person name="Cavalier-Smith T."/>
            <person name="Maier U."/>
        </authorList>
    </citation>
    <scope>NUCLEOTIDE SEQUENCE [LARGE SCALE GENOMIC DNA]</scope>
</reference>
<keyword evidence="1" id="KW-0542">Nucleomorph</keyword>
<proteinExistence type="predicted"/>
<dbReference type="RefSeq" id="XP_001713585.1">
    <property type="nucleotide sequence ID" value="XM_001713533.1"/>
</dbReference>
<dbReference type="InterPro" id="IPR027145">
    <property type="entry name" value="PWP2"/>
</dbReference>
<sequence length="680" mass="81235">MRYYSYYNVTKYIGLHVTGNTIKFKKKTNEIIIISGRYLNFLNLDTKSNKLIDYGFLNIISSFDINSFSNLLVICDIGGVIKVIDLSTNKIFKSFMFCKFSTKVKLSARGKYISLLNLSNIYIFSVSYRNKSDNKKFNFCLHLREFSNIIDFDWNKSGEKIIYLTSDGYITIKDLSINFYSNQIKFFVDFNIFFVRFSTYDNFICLKKSLMLDEYKIVKRKPLDFIKKIKNFNFLDLKRNRIDFVYFDEYFYDFFAADYRFNIFHYKLNIFTKLTEKTYYKINYIKVYDLKIHHFSNIYNLSNYNLLVLLCFKKKNIIILNLDNQKFFFKHRNISDQISNYSVSNNSKVLALGNYKGEIQIWIISLNVCVIKYKIHIKSVIEIKFFKYNSRFLISSSNDGCIKIMDLKKLCVIKNFSKFKTNLKFFDINTNNSILFCSGSDNSYIYIWNIKKSIIIDSINSNTTQIIELVYINNNKLLSIDKNGLIKLWTIKFRKILKIKCINFFYFKSNLHYWTCSRKEMCLVNINNQISLLNLDNFDLIRIYIPGFMNSLKKSRYFQSKISVVYLNNGNLVFKSNDLLQIYVINRKKLQIISKIRLKMKMNKIFQNLKFNLKCYGNSGFFIFHNELFMLFQDSILKKKYYQKKTRIFNLTILKVLYFNSLKKTISLDHFNFKVNNLVF</sequence>
<dbReference type="InterPro" id="IPR001680">
    <property type="entry name" value="WD40_rpt"/>
</dbReference>
<dbReference type="PANTHER" id="PTHR19858:SF0">
    <property type="entry name" value="PERIODIC TRYPTOPHAN PROTEIN 2 HOMOLOG"/>
    <property type="match status" value="1"/>
</dbReference>
<dbReference type="AlphaFoldDB" id="Q98RR7"/>
<geneLocation type="nucleomorph" evidence="1"/>
<dbReference type="GO" id="GO:0000462">
    <property type="term" value="P:maturation of SSU-rRNA from tricistronic rRNA transcript (SSU-rRNA, 5.8S rRNA, LSU-rRNA)"/>
    <property type="evidence" value="ECO:0007669"/>
    <property type="project" value="TreeGrafter"/>
</dbReference>
<dbReference type="PANTHER" id="PTHR19858">
    <property type="entry name" value="WD40 REPEAT PROTEIN"/>
    <property type="match status" value="1"/>
</dbReference>
<dbReference type="PIR" id="H90093">
    <property type="entry name" value="H90093"/>
</dbReference>
<dbReference type="SMART" id="SM00320">
    <property type="entry name" value="WD40"/>
    <property type="match status" value="4"/>
</dbReference>
<dbReference type="InterPro" id="IPR015943">
    <property type="entry name" value="WD40/YVTN_repeat-like_dom_sf"/>
</dbReference>
<dbReference type="GO" id="GO:0032040">
    <property type="term" value="C:small-subunit processome"/>
    <property type="evidence" value="ECO:0007669"/>
    <property type="project" value="TreeGrafter"/>
</dbReference>
<dbReference type="GO" id="GO:0000028">
    <property type="term" value="P:ribosomal small subunit assembly"/>
    <property type="evidence" value="ECO:0007669"/>
    <property type="project" value="TreeGrafter"/>
</dbReference>
<name>Q98RR7_GUITH</name>
<evidence type="ECO:0000313" key="2">
    <source>
        <dbReference type="Proteomes" id="UP000242167"/>
    </source>
</evidence>
<evidence type="ECO:0000313" key="1">
    <source>
        <dbReference type="EMBL" id="AAK39880.1"/>
    </source>
</evidence>
<accession>Q98RR7</accession>
<dbReference type="Proteomes" id="UP000242167">
    <property type="component" value="Nucleomorph 1"/>
</dbReference>
<organism evidence="1 2">
    <name type="scientific">Guillardia theta</name>
    <name type="common">Cryptophyte</name>
    <name type="synonym">Cryptomonas phi</name>
    <dbReference type="NCBI Taxonomy" id="55529"/>
    <lineage>
        <taxon>Eukaryota</taxon>
        <taxon>Cryptophyceae</taxon>
        <taxon>Pyrenomonadales</taxon>
        <taxon>Geminigeraceae</taxon>
        <taxon>Guillardia</taxon>
    </lineage>
</organism>
<dbReference type="GO" id="GO:0034388">
    <property type="term" value="C:Pwp2p-containing subcomplex of 90S preribosome"/>
    <property type="evidence" value="ECO:0007669"/>
    <property type="project" value="TreeGrafter"/>
</dbReference>
<dbReference type="InterPro" id="IPR036322">
    <property type="entry name" value="WD40_repeat_dom_sf"/>
</dbReference>
<dbReference type="Gene3D" id="2.130.10.10">
    <property type="entry name" value="YVTN repeat-like/Quinoprotein amine dehydrogenase"/>
    <property type="match status" value="2"/>
</dbReference>
<dbReference type="EMBL" id="AF165818">
    <property type="protein sequence ID" value="AAK39880.1"/>
    <property type="molecule type" value="Genomic_DNA"/>
</dbReference>
<dbReference type="GeneID" id="857439"/>
<gene>
    <name evidence="1" type="primary">gblp</name>
</gene>